<dbReference type="PROSITE" id="PS51755">
    <property type="entry name" value="OMPR_PHOB"/>
    <property type="match status" value="1"/>
</dbReference>
<dbReference type="CDD" id="cd00383">
    <property type="entry name" value="trans_reg_C"/>
    <property type="match status" value="1"/>
</dbReference>
<dbReference type="InterPro" id="IPR001867">
    <property type="entry name" value="OmpR/PhoB-type_DNA-bd"/>
</dbReference>
<keyword evidence="6" id="KW-0804">Transcription</keyword>
<evidence type="ECO:0000256" key="3">
    <source>
        <dbReference type="ARBA" id="ARBA00023012"/>
    </source>
</evidence>
<keyword evidence="4" id="KW-0805">Transcription regulation</keyword>
<evidence type="ECO:0000256" key="6">
    <source>
        <dbReference type="ARBA" id="ARBA00023163"/>
    </source>
</evidence>
<evidence type="ECO:0000259" key="10">
    <source>
        <dbReference type="PROSITE" id="PS51755"/>
    </source>
</evidence>
<keyword evidence="2 7" id="KW-0597">Phosphoprotein</keyword>
<dbReference type="SMART" id="SM00448">
    <property type="entry name" value="REC"/>
    <property type="match status" value="1"/>
</dbReference>
<dbReference type="Proteomes" id="UP000790580">
    <property type="component" value="Unassembled WGS sequence"/>
</dbReference>
<evidence type="ECO:0000259" key="9">
    <source>
        <dbReference type="PROSITE" id="PS50110"/>
    </source>
</evidence>
<evidence type="ECO:0000256" key="8">
    <source>
        <dbReference type="PROSITE-ProRule" id="PRU01091"/>
    </source>
</evidence>
<dbReference type="InterPro" id="IPR036388">
    <property type="entry name" value="WH-like_DNA-bd_sf"/>
</dbReference>
<evidence type="ECO:0000313" key="11">
    <source>
        <dbReference type="EMBL" id="MBU9720937.1"/>
    </source>
</evidence>
<dbReference type="SUPFAM" id="SSF46894">
    <property type="entry name" value="C-terminal effector domain of the bipartite response regulators"/>
    <property type="match status" value="1"/>
</dbReference>
<proteinExistence type="predicted"/>
<keyword evidence="12" id="KW-1185">Reference proteome</keyword>
<dbReference type="PROSITE" id="PS50110">
    <property type="entry name" value="RESPONSE_REGULATORY"/>
    <property type="match status" value="1"/>
</dbReference>
<dbReference type="SUPFAM" id="SSF52172">
    <property type="entry name" value="CheY-like"/>
    <property type="match status" value="1"/>
</dbReference>
<feature type="modified residue" description="4-aspartylphosphate" evidence="7">
    <location>
        <position position="55"/>
    </location>
</feature>
<dbReference type="Gene3D" id="6.10.250.690">
    <property type="match status" value="1"/>
</dbReference>
<dbReference type="Gene3D" id="3.40.50.2300">
    <property type="match status" value="1"/>
</dbReference>
<protein>
    <submittedName>
        <fullName evidence="11">Response regulator transcription factor</fullName>
    </submittedName>
</protein>
<evidence type="ECO:0000256" key="5">
    <source>
        <dbReference type="ARBA" id="ARBA00023125"/>
    </source>
</evidence>
<feature type="DNA-binding region" description="OmpR/PhoB-type" evidence="8">
    <location>
        <begin position="129"/>
        <end position="227"/>
    </location>
</feature>
<evidence type="ECO:0000313" key="12">
    <source>
        <dbReference type="Proteomes" id="UP000790580"/>
    </source>
</evidence>
<dbReference type="Gene3D" id="1.10.10.10">
    <property type="entry name" value="Winged helix-like DNA-binding domain superfamily/Winged helix DNA-binding domain"/>
    <property type="match status" value="1"/>
</dbReference>
<dbReference type="InterPro" id="IPR011006">
    <property type="entry name" value="CheY-like_superfamily"/>
</dbReference>
<evidence type="ECO:0000256" key="4">
    <source>
        <dbReference type="ARBA" id="ARBA00023015"/>
    </source>
</evidence>
<dbReference type="PANTHER" id="PTHR48111">
    <property type="entry name" value="REGULATOR OF RPOS"/>
    <property type="match status" value="1"/>
</dbReference>
<organism evidence="11 12">
    <name type="scientific">Evansella alkalicola</name>
    <dbReference type="NCBI Taxonomy" id="745819"/>
    <lineage>
        <taxon>Bacteria</taxon>
        <taxon>Bacillati</taxon>
        <taxon>Bacillota</taxon>
        <taxon>Bacilli</taxon>
        <taxon>Bacillales</taxon>
        <taxon>Bacillaceae</taxon>
        <taxon>Evansella</taxon>
    </lineage>
</organism>
<keyword evidence="5 8" id="KW-0238">DNA-binding</keyword>
<comment type="subcellular location">
    <subcellularLocation>
        <location evidence="1">Cytoplasm</location>
    </subcellularLocation>
</comment>
<feature type="domain" description="Response regulatory" evidence="9">
    <location>
        <begin position="6"/>
        <end position="119"/>
    </location>
</feature>
<dbReference type="Pfam" id="PF00486">
    <property type="entry name" value="Trans_reg_C"/>
    <property type="match status" value="1"/>
</dbReference>
<dbReference type="RefSeq" id="WP_176371300.1">
    <property type="nucleotide sequence ID" value="NZ_JAHQCR010000023.1"/>
</dbReference>
<dbReference type="EMBL" id="JAHQCR010000023">
    <property type="protein sequence ID" value="MBU9720937.1"/>
    <property type="molecule type" value="Genomic_DNA"/>
</dbReference>
<evidence type="ECO:0000256" key="7">
    <source>
        <dbReference type="PROSITE-ProRule" id="PRU00169"/>
    </source>
</evidence>
<evidence type="ECO:0000256" key="1">
    <source>
        <dbReference type="ARBA" id="ARBA00004496"/>
    </source>
</evidence>
<dbReference type="SMART" id="SM00862">
    <property type="entry name" value="Trans_reg_C"/>
    <property type="match status" value="1"/>
</dbReference>
<dbReference type="Pfam" id="PF00072">
    <property type="entry name" value="Response_reg"/>
    <property type="match status" value="1"/>
</dbReference>
<sequence>MKQQIKILVIEDDPNISDLTELYLMKEGYQVIKALDGEAGLALYYDENPDFIILDIMLPKMDGWDVCQEIRRDRPIPIIMITGKGESYDKVKGLELGADDYIVKPFDPKEVLARIKAVLRRTNPQFSSQENVELPDLSINMQEHKIIVNQKEITLPPKELELLFFLASNPNQVFTRQQLLDRVWGYDYDGDYRTIDVHIKRLREKMHLGSESWNLKTIRGVGYKFEVYDVI</sequence>
<feature type="domain" description="OmpR/PhoB-type" evidence="10">
    <location>
        <begin position="129"/>
        <end position="227"/>
    </location>
</feature>
<comment type="caution">
    <text evidence="11">The sequence shown here is derived from an EMBL/GenBank/DDBJ whole genome shotgun (WGS) entry which is preliminary data.</text>
</comment>
<gene>
    <name evidence="11" type="ORF">KS407_05670</name>
</gene>
<dbReference type="PANTHER" id="PTHR48111:SF40">
    <property type="entry name" value="PHOSPHATE REGULON TRANSCRIPTIONAL REGULATORY PROTEIN PHOB"/>
    <property type="match status" value="1"/>
</dbReference>
<dbReference type="InterPro" id="IPR001789">
    <property type="entry name" value="Sig_transdc_resp-reg_receiver"/>
</dbReference>
<keyword evidence="3" id="KW-0902">Two-component regulatory system</keyword>
<name>A0ABS6JRS4_9BACI</name>
<reference evidence="11 12" key="1">
    <citation type="submission" date="2021-06" db="EMBL/GenBank/DDBJ databases">
        <title>Bacillus sp. RD4P76, an endophyte from a halophyte.</title>
        <authorList>
            <person name="Sun J.-Q."/>
        </authorList>
    </citation>
    <scope>NUCLEOTIDE SEQUENCE [LARGE SCALE GENOMIC DNA]</scope>
    <source>
        <strain evidence="11 12">JCM 17098</strain>
    </source>
</reference>
<dbReference type="InterPro" id="IPR016032">
    <property type="entry name" value="Sig_transdc_resp-reg_C-effctor"/>
</dbReference>
<accession>A0ABS6JRS4</accession>
<dbReference type="InterPro" id="IPR039420">
    <property type="entry name" value="WalR-like"/>
</dbReference>
<evidence type="ECO:0000256" key="2">
    <source>
        <dbReference type="ARBA" id="ARBA00022553"/>
    </source>
</evidence>